<feature type="transmembrane region" description="Helical" evidence="7">
    <location>
        <begin position="139"/>
        <end position="160"/>
    </location>
</feature>
<dbReference type="Proteomes" id="UP000078544">
    <property type="component" value="Unassembled WGS sequence"/>
</dbReference>
<dbReference type="InterPro" id="IPR052337">
    <property type="entry name" value="SAT4-like"/>
</dbReference>
<dbReference type="PANTHER" id="PTHR33048:SF47">
    <property type="entry name" value="INTEGRAL MEMBRANE PROTEIN-RELATED"/>
    <property type="match status" value="1"/>
</dbReference>
<dbReference type="PANTHER" id="PTHR33048">
    <property type="entry name" value="PTH11-LIKE INTEGRAL MEMBRANE PROTEIN (AFU_ORTHOLOGUE AFUA_5G11245)"/>
    <property type="match status" value="1"/>
</dbReference>
<reference evidence="9 10" key="1">
    <citation type="journal article" date="2016" name="Genome Biol. Evol.">
        <title>Divergent and convergent evolution of fungal pathogenicity.</title>
        <authorList>
            <person name="Shang Y."/>
            <person name="Xiao G."/>
            <person name="Zheng P."/>
            <person name="Cen K."/>
            <person name="Zhan S."/>
            <person name="Wang C."/>
        </authorList>
    </citation>
    <scope>NUCLEOTIDE SEQUENCE [LARGE SCALE GENOMIC DNA]</scope>
    <source>
        <strain evidence="9 10">RCEF 2490</strain>
    </source>
</reference>
<sequence>MADTPETMPERWTPEFLAEDHSKPIVISAAVFIVLNTVFVLLRAVGRRIQNLGWNYDDLFICFSWLLNIGLCICDLLSVANGAGRHIEWVSLHPELARRRGILDLYAEPCIYCAAVVFPRLAVLTLYLKIFTNKILRGICWGVGAIMIAQNVANIFAVIFQCNPREKIWNPAVPGSCDEAQLLFIWGTFPNFILDAVILLLPLPSIWNLHLKVSVRIGIIATFMVGSIGIITSIIRWTAFFTDQFVFGDQSWADNPLTIYLACEPTVYLICACLLSCRPLLHRLGETKAASTIYRWLRSMRSQTSRSDNTMSEHGKTPSRKRSLNDRPSTDQDCSPKGSVGETVVQHYVAPFHGNATCNSSSKAERGEAVELRGFAESPIHVRTEYTVQRT</sequence>
<name>A0A166U3X9_9HYPO</name>
<accession>A0A166U3X9</accession>
<gene>
    <name evidence="9" type="ORF">AAL_01355</name>
</gene>
<feature type="transmembrane region" description="Helical" evidence="7">
    <location>
        <begin position="25"/>
        <end position="46"/>
    </location>
</feature>
<feature type="transmembrane region" description="Helical" evidence="7">
    <location>
        <begin position="213"/>
        <end position="237"/>
    </location>
</feature>
<evidence type="ECO:0000313" key="9">
    <source>
        <dbReference type="EMBL" id="OAA32023.1"/>
    </source>
</evidence>
<evidence type="ECO:0000256" key="1">
    <source>
        <dbReference type="ARBA" id="ARBA00004141"/>
    </source>
</evidence>
<evidence type="ECO:0000256" key="5">
    <source>
        <dbReference type="ARBA" id="ARBA00038359"/>
    </source>
</evidence>
<keyword evidence="4 7" id="KW-0472">Membrane</keyword>
<dbReference type="EMBL" id="AZGY01000002">
    <property type="protein sequence ID" value="OAA32023.1"/>
    <property type="molecule type" value="Genomic_DNA"/>
</dbReference>
<feature type="transmembrane region" description="Helical" evidence="7">
    <location>
        <begin position="106"/>
        <end position="127"/>
    </location>
</feature>
<dbReference type="GO" id="GO:0016020">
    <property type="term" value="C:membrane"/>
    <property type="evidence" value="ECO:0007669"/>
    <property type="project" value="UniProtKB-SubCell"/>
</dbReference>
<evidence type="ECO:0000256" key="7">
    <source>
        <dbReference type="SAM" id="Phobius"/>
    </source>
</evidence>
<evidence type="ECO:0000256" key="6">
    <source>
        <dbReference type="SAM" id="MobiDB-lite"/>
    </source>
</evidence>
<organism evidence="9 10">
    <name type="scientific">Moelleriella libera RCEF 2490</name>
    <dbReference type="NCBI Taxonomy" id="1081109"/>
    <lineage>
        <taxon>Eukaryota</taxon>
        <taxon>Fungi</taxon>
        <taxon>Dikarya</taxon>
        <taxon>Ascomycota</taxon>
        <taxon>Pezizomycotina</taxon>
        <taxon>Sordariomycetes</taxon>
        <taxon>Hypocreomycetidae</taxon>
        <taxon>Hypocreales</taxon>
        <taxon>Clavicipitaceae</taxon>
        <taxon>Moelleriella</taxon>
    </lineage>
</organism>
<keyword evidence="10" id="KW-1185">Reference proteome</keyword>
<evidence type="ECO:0000313" key="10">
    <source>
        <dbReference type="Proteomes" id="UP000078544"/>
    </source>
</evidence>
<evidence type="ECO:0000259" key="8">
    <source>
        <dbReference type="Pfam" id="PF20684"/>
    </source>
</evidence>
<protein>
    <recommendedName>
        <fullName evidence="8">Rhodopsin domain-containing protein</fullName>
    </recommendedName>
</protein>
<proteinExistence type="inferred from homology"/>
<evidence type="ECO:0000256" key="2">
    <source>
        <dbReference type="ARBA" id="ARBA00022692"/>
    </source>
</evidence>
<evidence type="ECO:0000256" key="4">
    <source>
        <dbReference type="ARBA" id="ARBA00023136"/>
    </source>
</evidence>
<comment type="similarity">
    <text evidence="5">Belongs to the SAT4 family.</text>
</comment>
<comment type="caution">
    <text evidence="9">The sequence shown here is derived from an EMBL/GenBank/DDBJ whole genome shotgun (WGS) entry which is preliminary data.</text>
</comment>
<feature type="transmembrane region" description="Helical" evidence="7">
    <location>
        <begin position="180"/>
        <end position="201"/>
    </location>
</feature>
<dbReference type="STRING" id="1081109.A0A166U3X9"/>
<dbReference type="Pfam" id="PF20684">
    <property type="entry name" value="Fung_rhodopsin"/>
    <property type="match status" value="1"/>
</dbReference>
<dbReference type="AlphaFoldDB" id="A0A166U3X9"/>
<keyword evidence="2 7" id="KW-0812">Transmembrane</keyword>
<feature type="transmembrane region" description="Helical" evidence="7">
    <location>
        <begin position="58"/>
        <end position="80"/>
    </location>
</feature>
<keyword evidence="3 7" id="KW-1133">Transmembrane helix</keyword>
<dbReference type="OrthoDB" id="5278984at2759"/>
<feature type="domain" description="Rhodopsin" evidence="8">
    <location>
        <begin position="42"/>
        <end position="283"/>
    </location>
</feature>
<evidence type="ECO:0000256" key="3">
    <source>
        <dbReference type="ARBA" id="ARBA00022989"/>
    </source>
</evidence>
<feature type="region of interest" description="Disordered" evidence="6">
    <location>
        <begin position="304"/>
        <end position="339"/>
    </location>
</feature>
<comment type="subcellular location">
    <subcellularLocation>
        <location evidence="1">Membrane</location>
        <topology evidence="1">Multi-pass membrane protein</topology>
    </subcellularLocation>
</comment>
<dbReference type="InterPro" id="IPR049326">
    <property type="entry name" value="Rhodopsin_dom_fungi"/>
</dbReference>